<dbReference type="Proteomes" id="UP000004105">
    <property type="component" value="Unassembled WGS sequence"/>
</dbReference>
<gene>
    <name evidence="1" type="ORF">HMPREF9123_2040</name>
</gene>
<keyword evidence="2" id="KW-1185">Reference proteome</keyword>
<dbReference type="EMBL" id="AFAY01000042">
    <property type="protein sequence ID" value="EGF10403.1"/>
    <property type="molecule type" value="Genomic_DNA"/>
</dbReference>
<accession>F2BE84</accession>
<evidence type="ECO:0000313" key="2">
    <source>
        <dbReference type="Proteomes" id="UP000004105"/>
    </source>
</evidence>
<protein>
    <submittedName>
        <fullName evidence="1">Uncharacterized protein</fullName>
    </submittedName>
</protein>
<organism evidence="1 2">
    <name type="scientific">Neisseria bacilliformis ATCC BAA-1200</name>
    <dbReference type="NCBI Taxonomy" id="888742"/>
    <lineage>
        <taxon>Bacteria</taxon>
        <taxon>Pseudomonadati</taxon>
        <taxon>Pseudomonadota</taxon>
        <taxon>Betaproteobacteria</taxon>
        <taxon>Neisseriales</taxon>
        <taxon>Neisseriaceae</taxon>
        <taxon>Neisseria</taxon>
    </lineage>
</organism>
<evidence type="ECO:0000313" key="1">
    <source>
        <dbReference type="EMBL" id="EGF10403.1"/>
    </source>
</evidence>
<sequence length="42" mass="4595">MQPFYVVQIKGCRRIGKSRCGILTSQSRCVMCFSGGKGIQAV</sequence>
<reference evidence="1 2" key="1">
    <citation type="submission" date="2011-02" db="EMBL/GenBank/DDBJ databases">
        <authorList>
            <person name="Muzny D."/>
            <person name="Qin X."/>
            <person name="Deng J."/>
            <person name="Jiang H."/>
            <person name="Liu Y."/>
            <person name="Qu J."/>
            <person name="Song X.-Z."/>
            <person name="Zhang L."/>
            <person name="Thornton R."/>
            <person name="Coyle M."/>
            <person name="Francisco L."/>
            <person name="Jackson L."/>
            <person name="Javaid M."/>
            <person name="Korchina V."/>
            <person name="Kovar C."/>
            <person name="Mata R."/>
            <person name="Mathew T."/>
            <person name="Ngo R."/>
            <person name="Nguyen L."/>
            <person name="Nguyen N."/>
            <person name="Okwuonu G."/>
            <person name="Ongeri F."/>
            <person name="Pham C."/>
            <person name="Simmons D."/>
            <person name="Wilczek-Boney K."/>
            <person name="Hale W."/>
            <person name="Jakkamsetti A."/>
            <person name="Pham P."/>
            <person name="Ruth R."/>
            <person name="San Lucas F."/>
            <person name="Warren J."/>
            <person name="Zhang J."/>
            <person name="Zhao Z."/>
            <person name="Zhou C."/>
            <person name="Zhu D."/>
            <person name="Lee S."/>
            <person name="Bess C."/>
            <person name="Blankenburg K."/>
            <person name="Forbes L."/>
            <person name="Fu Q."/>
            <person name="Gubbala S."/>
            <person name="Hirani K."/>
            <person name="Jayaseelan J.C."/>
            <person name="Lara F."/>
            <person name="Munidasa M."/>
            <person name="Palculict T."/>
            <person name="Patil S."/>
            <person name="Pu L.-L."/>
            <person name="Saada N."/>
            <person name="Tang L."/>
            <person name="Weissenberger G."/>
            <person name="Zhu Y."/>
            <person name="Hemphill L."/>
            <person name="Shang Y."/>
            <person name="Youmans B."/>
            <person name="Ayvaz T."/>
            <person name="Ross M."/>
            <person name="Santibanez J."/>
            <person name="Aqrawi P."/>
            <person name="Gross S."/>
            <person name="Joshi V."/>
            <person name="Fowler G."/>
            <person name="Nazareth L."/>
            <person name="Reid J."/>
            <person name="Worley K."/>
            <person name="Petrosino J."/>
            <person name="Highlander S."/>
            <person name="Gibbs R."/>
        </authorList>
    </citation>
    <scope>NUCLEOTIDE SEQUENCE [LARGE SCALE GENOMIC DNA]</scope>
    <source>
        <strain evidence="1 2">ATCC BAA-1200</strain>
    </source>
</reference>
<name>F2BE84_9NEIS</name>
<proteinExistence type="predicted"/>
<comment type="caution">
    <text evidence="1">The sequence shown here is derived from an EMBL/GenBank/DDBJ whole genome shotgun (WGS) entry which is preliminary data.</text>
</comment>
<dbReference type="HOGENOM" id="CLU_3254478_0_0_4"/>
<dbReference type="AlphaFoldDB" id="F2BE84"/>